<name>S4XFU9_9CORY</name>
<evidence type="ECO:0000313" key="1">
    <source>
        <dbReference type="EMBL" id="AGP30515.1"/>
    </source>
</evidence>
<dbReference type="RefSeq" id="WP_020440877.1">
    <property type="nucleotide sequence ID" value="NC_021663.1"/>
</dbReference>
<sequence>MCSDSGNDKWFFDTATGEVTRGKVSGWNSRLGPYDTEAEARRALETARARAEAADEWDED</sequence>
<protein>
    <recommendedName>
        <fullName evidence="3">SPOR domain-containing protein</fullName>
    </recommendedName>
</protein>
<dbReference type="STRING" id="1200352.A606_04330"/>
<accession>S4XFU9</accession>
<reference evidence="1 2" key="1">
    <citation type="submission" date="2012-06" db="EMBL/GenBank/DDBJ databases">
        <title>Complete genome sequence of Corynebacterium terpenotabidum Y-11 (=DSM 44721).</title>
        <authorList>
            <person name="Ruckert C."/>
            <person name="Albersmeier A."/>
            <person name="Al-Dilaimi A."/>
            <person name="Szczepanowski R."/>
            <person name="Kalinowski J."/>
        </authorList>
    </citation>
    <scope>NUCLEOTIDE SEQUENCE [LARGE SCALE GENOMIC DNA]</scope>
    <source>
        <strain evidence="1 2">Y-11</strain>
    </source>
</reference>
<dbReference type="eggNOG" id="ENOG5033BD3">
    <property type="taxonomic scope" value="Bacteria"/>
</dbReference>
<dbReference type="EMBL" id="CP003696">
    <property type="protein sequence ID" value="AGP30515.1"/>
    <property type="molecule type" value="Genomic_DNA"/>
</dbReference>
<organism evidence="1 2">
    <name type="scientific">Corynebacterium terpenotabidum Y-11</name>
    <dbReference type="NCBI Taxonomy" id="1200352"/>
    <lineage>
        <taxon>Bacteria</taxon>
        <taxon>Bacillati</taxon>
        <taxon>Actinomycetota</taxon>
        <taxon>Actinomycetes</taxon>
        <taxon>Mycobacteriales</taxon>
        <taxon>Corynebacteriaceae</taxon>
        <taxon>Corynebacterium</taxon>
    </lineage>
</organism>
<dbReference type="HOGENOM" id="CLU_191180_2_2_11"/>
<evidence type="ECO:0000313" key="2">
    <source>
        <dbReference type="Proteomes" id="UP000014809"/>
    </source>
</evidence>
<keyword evidence="2" id="KW-1185">Reference proteome</keyword>
<dbReference type="AlphaFoldDB" id="S4XFU9"/>
<evidence type="ECO:0008006" key="3">
    <source>
        <dbReference type="Google" id="ProtNLM"/>
    </source>
</evidence>
<gene>
    <name evidence="1" type="ORF">A606_04330</name>
</gene>
<dbReference type="KEGG" id="cter:A606_04330"/>
<dbReference type="OrthoDB" id="3268477at2"/>
<dbReference type="PATRIC" id="fig|1200352.3.peg.876"/>
<proteinExistence type="predicted"/>
<dbReference type="Proteomes" id="UP000014809">
    <property type="component" value="Chromosome"/>
</dbReference>